<proteinExistence type="predicted"/>
<evidence type="ECO:0008006" key="3">
    <source>
        <dbReference type="Google" id="ProtNLM"/>
    </source>
</evidence>
<dbReference type="Proteomes" id="UP001546774">
    <property type="component" value="Unassembled WGS sequence"/>
</dbReference>
<accession>A0ABV1H5A3</accession>
<evidence type="ECO:0000313" key="1">
    <source>
        <dbReference type="EMBL" id="MEQ2554880.1"/>
    </source>
</evidence>
<name>A0ABV1H5A3_9FIRM</name>
<keyword evidence="2" id="KW-1185">Reference proteome</keyword>
<dbReference type="EMBL" id="JBBMFS010000005">
    <property type="protein sequence ID" value="MEQ2554880.1"/>
    <property type="molecule type" value="Genomic_DNA"/>
</dbReference>
<sequence>MIVKNILIDGKKVKFRASATIPRLYRAYFGRDIFKDMIQLTKNSDKNKKDDGGDIENLELFENVAYIMAKHADPAQPDTPEEWLEQFNVLSLYQALPDIIELWRLNNMSVAESKKKFNQQFAR</sequence>
<protein>
    <recommendedName>
        <fullName evidence="3">Tail assembly chaperone</fullName>
    </recommendedName>
</protein>
<comment type="caution">
    <text evidence="1">The sequence shown here is derived from an EMBL/GenBank/DDBJ whole genome shotgun (WGS) entry which is preliminary data.</text>
</comment>
<organism evidence="1 2">
    <name type="scientific">Lachnospira intestinalis</name>
    <dbReference type="NCBI Taxonomy" id="3133158"/>
    <lineage>
        <taxon>Bacteria</taxon>
        <taxon>Bacillati</taxon>
        <taxon>Bacillota</taxon>
        <taxon>Clostridia</taxon>
        <taxon>Lachnospirales</taxon>
        <taxon>Lachnospiraceae</taxon>
        <taxon>Lachnospira</taxon>
    </lineage>
</organism>
<reference evidence="1" key="1">
    <citation type="submission" date="2024-03" db="EMBL/GenBank/DDBJ databases">
        <title>Human intestinal bacterial collection.</title>
        <authorList>
            <person name="Pauvert C."/>
            <person name="Hitch T.C.A."/>
            <person name="Clavel T."/>
        </authorList>
    </citation>
    <scope>NUCLEOTIDE SEQUENCE [LARGE SCALE GENOMIC DNA]</scope>
    <source>
        <strain evidence="1">CLA-AA-H89B</strain>
    </source>
</reference>
<evidence type="ECO:0000313" key="2">
    <source>
        <dbReference type="Proteomes" id="UP001546774"/>
    </source>
</evidence>
<gene>
    <name evidence="1" type="ORF">WMO37_07585</name>
</gene>